<evidence type="ECO:0008006" key="3">
    <source>
        <dbReference type="Google" id="ProtNLM"/>
    </source>
</evidence>
<dbReference type="Pfam" id="PF04365">
    <property type="entry name" value="BrnT_toxin"/>
    <property type="match status" value="1"/>
</dbReference>
<reference evidence="1 2" key="1">
    <citation type="submission" date="2016-06" db="EMBL/GenBank/DDBJ databases">
        <title>Draft genome of Moraxella nonliquefaciens CCUG 60284.</title>
        <authorList>
            <person name="Salva-Serra F."/>
            <person name="Engstrom-Jakobsson H."/>
            <person name="Thorell K."/>
            <person name="Gonzales-Siles L."/>
            <person name="Karlsson R."/>
            <person name="Boulund F."/>
            <person name="Engstrand L."/>
            <person name="Kristiansson E."/>
            <person name="Moore E."/>
        </authorList>
    </citation>
    <scope>NUCLEOTIDE SEQUENCE [LARGE SCALE GENOMIC DNA]</scope>
    <source>
        <strain evidence="1 2">CCUG 60284</strain>
    </source>
</reference>
<accession>A0A1B8PIN1</accession>
<dbReference type="AlphaFoldDB" id="A0A1B8PIN1"/>
<protein>
    <recommendedName>
        <fullName evidence="3">BrnT family toxin</fullName>
    </recommendedName>
</protein>
<dbReference type="OrthoDB" id="9802417at2"/>
<dbReference type="RefSeq" id="WP_066888426.1">
    <property type="nucleotide sequence ID" value="NZ_LZDM01000041.1"/>
</dbReference>
<evidence type="ECO:0000313" key="1">
    <source>
        <dbReference type="EMBL" id="OBX49639.1"/>
    </source>
</evidence>
<dbReference type="InterPro" id="IPR007460">
    <property type="entry name" value="BrnT_toxin"/>
</dbReference>
<dbReference type="InterPro" id="IPR038573">
    <property type="entry name" value="BrnT_sf"/>
</dbReference>
<proteinExistence type="predicted"/>
<gene>
    <name evidence="1" type="ORF">A9Z60_03140</name>
</gene>
<evidence type="ECO:0000313" key="2">
    <source>
        <dbReference type="Proteomes" id="UP000092671"/>
    </source>
</evidence>
<organism evidence="1 2">
    <name type="scientific">Moraxella nonliquefaciens</name>
    <dbReference type="NCBI Taxonomy" id="478"/>
    <lineage>
        <taxon>Bacteria</taxon>
        <taxon>Pseudomonadati</taxon>
        <taxon>Pseudomonadota</taxon>
        <taxon>Gammaproteobacteria</taxon>
        <taxon>Moraxellales</taxon>
        <taxon>Moraxellaceae</taxon>
        <taxon>Moraxella</taxon>
    </lineage>
</organism>
<sequence length="102" mass="12316">MPTFQIYGVTFHWRDDKWYATYDRRNIEIEEAVSVFEDPYRMTDIDNRFDYDEMRMITVGLSNKSRLLTVAWVEIDEQNIKIITAFKAGHNQTEGYYAYRQI</sequence>
<name>A0A1B8PIN1_MORNO</name>
<dbReference type="Gene3D" id="3.10.450.530">
    <property type="entry name" value="Ribonuclease toxin, BrnT, of type II toxin-antitoxin system"/>
    <property type="match status" value="1"/>
</dbReference>
<comment type="caution">
    <text evidence="1">The sequence shown here is derived from an EMBL/GenBank/DDBJ whole genome shotgun (WGS) entry which is preliminary data.</text>
</comment>
<dbReference type="Proteomes" id="UP000092671">
    <property type="component" value="Unassembled WGS sequence"/>
</dbReference>
<dbReference type="EMBL" id="LZDN01000034">
    <property type="protein sequence ID" value="OBX49639.1"/>
    <property type="molecule type" value="Genomic_DNA"/>
</dbReference>